<feature type="transmembrane region" description="Helical" evidence="7">
    <location>
        <begin position="243"/>
        <end position="264"/>
    </location>
</feature>
<feature type="transmembrane region" description="Helical" evidence="7">
    <location>
        <begin position="273"/>
        <end position="291"/>
    </location>
</feature>
<keyword evidence="6 7" id="KW-0472">Membrane</keyword>
<evidence type="ECO:0000256" key="3">
    <source>
        <dbReference type="ARBA" id="ARBA00022475"/>
    </source>
</evidence>
<feature type="transmembrane region" description="Helical" evidence="7">
    <location>
        <begin position="361"/>
        <end position="381"/>
    </location>
</feature>
<proteinExistence type="predicted"/>
<protein>
    <submittedName>
        <fullName evidence="9">MFS transporter</fullName>
    </submittedName>
</protein>
<dbReference type="PANTHER" id="PTHR23517:SF13">
    <property type="entry name" value="MAJOR FACILITATOR SUPERFAMILY MFS_1"/>
    <property type="match status" value="1"/>
</dbReference>
<evidence type="ECO:0000256" key="5">
    <source>
        <dbReference type="ARBA" id="ARBA00022989"/>
    </source>
</evidence>
<dbReference type="Gene3D" id="1.20.1250.20">
    <property type="entry name" value="MFS general substrate transporter like domains"/>
    <property type="match status" value="1"/>
</dbReference>
<dbReference type="InterPro" id="IPR050171">
    <property type="entry name" value="MFS_Transporters"/>
</dbReference>
<dbReference type="InterPro" id="IPR011701">
    <property type="entry name" value="MFS"/>
</dbReference>
<keyword evidence="3" id="KW-1003">Cell membrane</keyword>
<gene>
    <name evidence="9" type="ORF">B5M45_24705</name>
</gene>
<evidence type="ECO:0000256" key="2">
    <source>
        <dbReference type="ARBA" id="ARBA00022448"/>
    </source>
</evidence>
<keyword evidence="4 7" id="KW-0812">Transmembrane</keyword>
<comment type="subcellular location">
    <subcellularLocation>
        <location evidence="1">Cell membrane</location>
        <topology evidence="1">Multi-pass membrane protein</topology>
    </subcellularLocation>
</comment>
<dbReference type="PANTHER" id="PTHR23517">
    <property type="entry name" value="RESISTANCE PROTEIN MDTM, PUTATIVE-RELATED-RELATED"/>
    <property type="match status" value="1"/>
</dbReference>
<feature type="transmembrane region" description="Helical" evidence="7">
    <location>
        <begin position="163"/>
        <end position="181"/>
    </location>
</feature>
<feature type="transmembrane region" description="Helical" evidence="7">
    <location>
        <begin position="12"/>
        <end position="35"/>
    </location>
</feature>
<dbReference type="AlphaFoldDB" id="A0A1X0XSD9"/>
<reference evidence="9 10" key="1">
    <citation type="submission" date="2017-03" db="EMBL/GenBank/DDBJ databases">
        <title>Genomic insights into Mycobacterium simiae human colonization.</title>
        <authorList>
            <person name="Steffani J.L."/>
            <person name="Brunck M.E."/>
            <person name="Cruz E."/>
            <person name="Montiel R."/>
            <person name="Barona F."/>
        </authorList>
    </citation>
    <scope>NUCLEOTIDE SEQUENCE [LARGE SCALE GENOMIC DNA]</scope>
    <source>
        <strain evidence="9 10">MsiGto</strain>
    </source>
</reference>
<dbReference type="InterPro" id="IPR036259">
    <property type="entry name" value="MFS_trans_sf"/>
</dbReference>
<keyword evidence="5 7" id="KW-1133">Transmembrane helix</keyword>
<dbReference type="RefSeq" id="WP_084953418.1">
    <property type="nucleotide sequence ID" value="NZ_MZZM01000030.1"/>
</dbReference>
<dbReference type="GO" id="GO:0022857">
    <property type="term" value="F:transmembrane transporter activity"/>
    <property type="evidence" value="ECO:0007669"/>
    <property type="project" value="InterPro"/>
</dbReference>
<keyword evidence="10" id="KW-1185">Reference proteome</keyword>
<organism evidence="9 10">
    <name type="scientific">Mycobacterium simiae</name>
    <name type="common">Mycobacterium habana</name>
    <dbReference type="NCBI Taxonomy" id="1784"/>
    <lineage>
        <taxon>Bacteria</taxon>
        <taxon>Bacillati</taxon>
        <taxon>Actinomycetota</taxon>
        <taxon>Actinomycetes</taxon>
        <taxon>Mycobacteriales</taxon>
        <taxon>Mycobacteriaceae</taxon>
        <taxon>Mycobacterium</taxon>
        <taxon>Mycobacterium simiae complex</taxon>
    </lineage>
</organism>
<evidence type="ECO:0000256" key="7">
    <source>
        <dbReference type="SAM" id="Phobius"/>
    </source>
</evidence>
<feature type="transmembrane region" description="Helical" evidence="7">
    <location>
        <begin position="103"/>
        <end position="126"/>
    </location>
</feature>
<dbReference type="GO" id="GO:0005886">
    <property type="term" value="C:plasma membrane"/>
    <property type="evidence" value="ECO:0007669"/>
    <property type="project" value="UniProtKB-SubCell"/>
</dbReference>
<feature type="transmembrane region" description="Helical" evidence="7">
    <location>
        <begin position="133"/>
        <end position="151"/>
    </location>
</feature>
<accession>A0A1X0XSD9</accession>
<name>A0A1X0XSD9_MYCSI</name>
<dbReference type="STRING" id="1784.VC42_11095"/>
<evidence type="ECO:0000256" key="4">
    <source>
        <dbReference type="ARBA" id="ARBA00022692"/>
    </source>
</evidence>
<feature type="transmembrane region" description="Helical" evidence="7">
    <location>
        <begin position="214"/>
        <end position="237"/>
    </location>
</feature>
<dbReference type="EMBL" id="MZZM01000030">
    <property type="protein sequence ID" value="ORJ55776.1"/>
    <property type="molecule type" value="Genomic_DNA"/>
</dbReference>
<evidence type="ECO:0000256" key="1">
    <source>
        <dbReference type="ARBA" id="ARBA00004651"/>
    </source>
</evidence>
<feature type="transmembrane region" description="Helical" evidence="7">
    <location>
        <begin position="297"/>
        <end position="315"/>
    </location>
</feature>
<dbReference type="Proteomes" id="UP000193040">
    <property type="component" value="Unassembled WGS sequence"/>
</dbReference>
<sequence>MRAVEVRATPRYAALTILLVLFATGWAANHFAALLPALADTRGLSRAVLNGAFGIYALGLLPGLLGGGSLSDRLGRRPVVLCGALIAALGNVIMLAQPDQTGIYLGRLILGVGVGLTVSAGTVWTAEVHGEGGAIAAGVALTAGFALGPLFSGLTSQAMREAVVVPFVVTVVLSAATALAASRLRVAPHHSTAAISTTAVDDGGRGTSQTLKSALPMAVWVFSSASVAMVTMAARIGERYSGPWVPGIAAAVTLGSGAVIQLVARRMNAGPQAGVVGATLAAIGFLLAAAGGPAPSMALFLLTAVLLGFGYGLCLRDGLNDVEAMAPAEIRGTLTGLFYIGAYLGFALPVALVVIRPFAGVTAPLLTLAGLAATSAVFRVVHITADRRPSEAVAA</sequence>
<dbReference type="SUPFAM" id="SSF103473">
    <property type="entry name" value="MFS general substrate transporter"/>
    <property type="match status" value="1"/>
</dbReference>
<feature type="transmembrane region" description="Helical" evidence="7">
    <location>
        <begin position="336"/>
        <end position="355"/>
    </location>
</feature>
<dbReference type="PROSITE" id="PS50850">
    <property type="entry name" value="MFS"/>
    <property type="match status" value="1"/>
</dbReference>
<keyword evidence="2" id="KW-0813">Transport</keyword>
<dbReference type="InterPro" id="IPR020846">
    <property type="entry name" value="MFS_dom"/>
</dbReference>
<evidence type="ECO:0000313" key="9">
    <source>
        <dbReference type="EMBL" id="ORJ55776.1"/>
    </source>
</evidence>
<evidence type="ECO:0000259" key="8">
    <source>
        <dbReference type="PROSITE" id="PS50850"/>
    </source>
</evidence>
<feature type="transmembrane region" description="Helical" evidence="7">
    <location>
        <begin position="47"/>
        <end position="67"/>
    </location>
</feature>
<evidence type="ECO:0000313" key="10">
    <source>
        <dbReference type="Proteomes" id="UP000193040"/>
    </source>
</evidence>
<comment type="caution">
    <text evidence="9">The sequence shown here is derived from an EMBL/GenBank/DDBJ whole genome shotgun (WGS) entry which is preliminary data.</text>
</comment>
<feature type="domain" description="Major facilitator superfamily (MFS) profile" evidence="8">
    <location>
        <begin position="13"/>
        <end position="387"/>
    </location>
</feature>
<evidence type="ECO:0000256" key="6">
    <source>
        <dbReference type="ARBA" id="ARBA00023136"/>
    </source>
</evidence>
<dbReference type="Pfam" id="PF07690">
    <property type="entry name" value="MFS_1"/>
    <property type="match status" value="1"/>
</dbReference>
<feature type="transmembrane region" description="Helical" evidence="7">
    <location>
        <begin position="79"/>
        <end position="97"/>
    </location>
</feature>